<evidence type="ECO:0000313" key="1">
    <source>
        <dbReference type="EMBL" id="EAR92538.2"/>
    </source>
</evidence>
<reference evidence="2" key="1">
    <citation type="journal article" date="2006" name="PLoS Biol.">
        <title>Macronuclear genome sequence of the ciliate Tetrahymena thermophila, a model eukaryote.</title>
        <authorList>
            <person name="Eisen J.A."/>
            <person name="Coyne R.S."/>
            <person name="Wu M."/>
            <person name="Wu D."/>
            <person name="Thiagarajan M."/>
            <person name="Wortman J.R."/>
            <person name="Badger J.H."/>
            <person name="Ren Q."/>
            <person name="Amedeo P."/>
            <person name="Jones K.M."/>
            <person name="Tallon L.J."/>
            <person name="Delcher A.L."/>
            <person name="Salzberg S.L."/>
            <person name="Silva J.C."/>
            <person name="Haas B.J."/>
            <person name="Majoros W.H."/>
            <person name="Farzad M."/>
            <person name="Carlton J.M."/>
            <person name="Smith R.K. Jr."/>
            <person name="Garg J."/>
            <person name="Pearlman R.E."/>
            <person name="Karrer K.M."/>
            <person name="Sun L."/>
            <person name="Manning G."/>
            <person name="Elde N.C."/>
            <person name="Turkewitz A.P."/>
            <person name="Asai D.J."/>
            <person name="Wilkes D.E."/>
            <person name="Wang Y."/>
            <person name="Cai H."/>
            <person name="Collins K."/>
            <person name="Stewart B.A."/>
            <person name="Lee S.R."/>
            <person name="Wilamowska K."/>
            <person name="Weinberg Z."/>
            <person name="Ruzzo W.L."/>
            <person name="Wloga D."/>
            <person name="Gaertig J."/>
            <person name="Frankel J."/>
            <person name="Tsao C.-C."/>
            <person name="Gorovsky M.A."/>
            <person name="Keeling P.J."/>
            <person name="Waller R.F."/>
            <person name="Patron N.J."/>
            <person name="Cherry J.M."/>
            <person name="Stover N.A."/>
            <person name="Krieger C.J."/>
            <person name="del Toro C."/>
            <person name="Ryder H.F."/>
            <person name="Williamson S.C."/>
            <person name="Barbeau R.A."/>
            <person name="Hamilton E.P."/>
            <person name="Orias E."/>
        </authorList>
    </citation>
    <scope>NUCLEOTIDE SEQUENCE [LARGE SCALE GENOMIC DNA]</scope>
    <source>
        <strain evidence="2">SB210</strain>
    </source>
</reference>
<dbReference type="RefSeq" id="XP_001012783.2">
    <property type="nucleotide sequence ID" value="XM_001012783.2"/>
</dbReference>
<dbReference type="Pfam" id="PF14536">
    <property type="entry name" value="DUF4441"/>
    <property type="match status" value="1"/>
</dbReference>
<proteinExistence type="predicted"/>
<dbReference type="HOGENOM" id="CLU_098858_1_0_1"/>
<evidence type="ECO:0000313" key="2">
    <source>
        <dbReference type="Proteomes" id="UP000009168"/>
    </source>
</evidence>
<protein>
    <submittedName>
        <fullName evidence="1">Uncharacterized protein</fullName>
    </submittedName>
</protein>
<organism evidence="1 2">
    <name type="scientific">Tetrahymena thermophila (strain SB210)</name>
    <dbReference type="NCBI Taxonomy" id="312017"/>
    <lineage>
        <taxon>Eukaryota</taxon>
        <taxon>Sar</taxon>
        <taxon>Alveolata</taxon>
        <taxon>Ciliophora</taxon>
        <taxon>Intramacronucleata</taxon>
        <taxon>Oligohymenophorea</taxon>
        <taxon>Hymenostomatida</taxon>
        <taxon>Tetrahymenina</taxon>
        <taxon>Tetrahymenidae</taxon>
        <taxon>Tetrahymena</taxon>
    </lineage>
</organism>
<dbReference type="GeneID" id="7841693"/>
<dbReference type="AlphaFoldDB" id="Q236G2"/>
<gene>
    <name evidence="1" type="ORF">TTHERM_00090320</name>
</gene>
<dbReference type="InParanoid" id="Q236G2"/>
<dbReference type="InterPro" id="IPR028008">
    <property type="entry name" value="DUF4441"/>
</dbReference>
<name>Q236G2_TETTS</name>
<accession>Q236G2</accession>
<sequence length="341" mass="41567">MIIYIFIRINAIYFIQIKFLKPGKVFHSLILKTKQLSCFFFIFLIREGIDQLQNNQNQFFDVYFKTEIEELEKFLQQLQNNLYQIQFIFIQTYFLAYKNMINYHFLAKTEEKFQQMKQNEDDYQFQNICKYRKQLKQQSQISLNILFDQYKDYINKFPNQLKKLSRMAKTKCINKNERIRKVPMIEVVSSILCEQKGVNPLENQQIFNLISKSKHNLYKNILSAFKRHITDCQDTFLMSFYENLSEDKWTFEHIKHRVSTNLAIFGRFNLKIKNLSKNRNLKKIFHYFLKNSEKIWLQDSKIKDKGYYVKQINLMIIAQERQILQNFTNCYKKQRKNSMKK</sequence>
<dbReference type="KEGG" id="tet:TTHERM_00090320"/>
<dbReference type="Proteomes" id="UP000009168">
    <property type="component" value="Unassembled WGS sequence"/>
</dbReference>
<keyword evidence="2" id="KW-1185">Reference proteome</keyword>
<dbReference type="EMBL" id="GG662749">
    <property type="protein sequence ID" value="EAR92538.2"/>
    <property type="molecule type" value="Genomic_DNA"/>
</dbReference>